<proteinExistence type="predicted"/>
<protein>
    <recommendedName>
        <fullName evidence="4">Lipoprotein</fullName>
    </recommendedName>
</protein>
<sequence>MKKLISTIAIAYCSILIVSCDNTQNNASTQTQQDTVTQVKTDSPKSNSVKRTTAADQSKIDNTKQASSRQPTVGTVKSMQNGDLLCYVILVDENGTEHNVGADFDICAQEKAFLNKKVRVYYETASVSDCQSAEPCGKTRKESIVTKMEILGKKS</sequence>
<dbReference type="RefSeq" id="WP_016873629.1">
    <property type="nucleotide sequence ID" value="NZ_AJLN01000047.1"/>
</dbReference>
<feature type="compositionally biased region" description="Low complexity" evidence="1">
    <location>
        <begin position="27"/>
        <end position="41"/>
    </location>
</feature>
<feature type="compositionally biased region" description="Polar residues" evidence="1">
    <location>
        <begin position="44"/>
        <end position="56"/>
    </location>
</feature>
<comment type="caution">
    <text evidence="2">The sequence shown here is derived from an EMBL/GenBank/DDBJ whole genome shotgun (WGS) entry which is preliminary data.</text>
</comment>
<organism evidence="2 3">
    <name type="scientific">Chlorogloeopsis fritschii PCC 6912</name>
    <dbReference type="NCBI Taxonomy" id="211165"/>
    <lineage>
        <taxon>Bacteria</taxon>
        <taxon>Bacillati</taxon>
        <taxon>Cyanobacteriota</taxon>
        <taxon>Cyanophyceae</taxon>
        <taxon>Nostocales</taxon>
        <taxon>Chlorogloeopsidaceae</taxon>
        <taxon>Chlorogloeopsis</taxon>
    </lineage>
</organism>
<reference evidence="2 3" key="1">
    <citation type="journal article" date="2019" name="Genome Biol. Evol.">
        <title>Day and night: Metabolic profiles and evolutionary relationships of six axenic non-marine cyanobacteria.</title>
        <authorList>
            <person name="Will S.E."/>
            <person name="Henke P."/>
            <person name="Boedeker C."/>
            <person name="Huang S."/>
            <person name="Brinkmann H."/>
            <person name="Rohde M."/>
            <person name="Jarek M."/>
            <person name="Friedl T."/>
            <person name="Seufert S."/>
            <person name="Schumacher M."/>
            <person name="Overmann J."/>
            <person name="Neumann-Schaal M."/>
            <person name="Petersen J."/>
        </authorList>
    </citation>
    <scope>NUCLEOTIDE SEQUENCE [LARGE SCALE GENOMIC DNA]</scope>
    <source>
        <strain evidence="2 3">PCC 6912</strain>
    </source>
</reference>
<evidence type="ECO:0008006" key="4">
    <source>
        <dbReference type="Google" id="ProtNLM"/>
    </source>
</evidence>
<name>A0A3S0XR43_CHLFR</name>
<evidence type="ECO:0000313" key="2">
    <source>
        <dbReference type="EMBL" id="RUR75083.1"/>
    </source>
</evidence>
<dbReference type="EMBL" id="RSCJ01000026">
    <property type="protein sequence ID" value="RUR75083.1"/>
    <property type="molecule type" value="Genomic_DNA"/>
</dbReference>
<feature type="region of interest" description="Disordered" evidence="1">
    <location>
        <begin position="27"/>
        <end position="74"/>
    </location>
</feature>
<keyword evidence="3" id="KW-1185">Reference proteome</keyword>
<dbReference type="Proteomes" id="UP000268857">
    <property type="component" value="Unassembled WGS sequence"/>
</dbReference>
<accession>A0A3S0XR43</accession>
<evidence type="ECO:0000256" key="1">
    <source>
        <dbReference type="SAM" id="MobiDB-lite"/>
    </source>
</evidence>
<dbReference type="OrthoDB" id="574724at2"/>
<evidence type="ECO:0000313" key="3">
    <source>
        <dbReference type="Proteomes" id="UP000268857"/>
    </source>
</evidence>
<dbReference type="PROSITE" id="PS51257">
    <property type="entry name" value="PROKAR_LIPOPROTEIN"/>
    <property type="match status" value="1"/>
</dbReference>
<dbReference type="AlphaFoldDB" id="A0A3S0XR43"/>
<feature type="compositionally biased region" description="Polar residues" evidence="1">
    <location>
        <begin position="63"/>
        <end position="74"/>
    </location>
</feature>
<gene>
    <name evidence="2" type="ORF">PCC6912_49260</name>
</gene>